<evidence type="ECO:0000256" key="8">
    <source>
        <dbReference type="ARBA" id="ARBA00023125"/>
    </source>
</evidence>
<name>E8LK84_SUCHY</name>
<dbReference type="InterPro" id="IPR007634">
    <property type="entry name" value="RNA_pol_sigma_54_DNA-bd"/>
</dbReference>
<dbReference type="RefSeq" id="WP_009143322.1">
    <property type="nucleotide sequence ID" value="NZ_GL830989.1"/>
</dbReference>
<accession>E8LK84</accession>
<dbReference type="InterPro" id="IPR007046">
    <property type="entry name" value="RNA_pol_sigma_54_core-bd"/>
</dbReference>
<dbReference type="HOGENOM" id="CLU_020569_0_1_6"/>
<dbReference type="AlphaFoldDB" id="E8LK84"/>
<dbReference type="PROSITE" id="PS50044">
    <property type="entry name" value="SIGMA54_3"/>
    <property type="match status" value="1"/>
</dbReference>
<evidence type="ECO:0000259" key="12">
    <source>
        <dbReference type="Pfam" id="PF04963"/>
    </source>
</evidence>
<evidence type="ECO:0000256" key="3">
    <source>
        <dbReference type="ARBA" id="ARBA00022478"/>
    </source>
</evidence>
<dbReference type="STRING" id="762983.HMPREF9444_01121"/>
<sequence length="481" mass="54588">MIKTDNSLEFSLSQKQSHVLALRQQQSLKLLQLSAVELNQALNEVAERNPFLDVKQNDENLASFEDLNNAYDLYDNDISSHPVEITPDENTKLESNGRLSQSDFILKSSAVDPFFENDAKAQSLHDSLLFELNLASLSVKDKEIGEWLIDGIDDDGFLQTRPEDIAFKLSCTEDEVLSVLKLIQHFDPRGVGSRNVKEFLLLQLKDESSSPLNSLCIMMLEQYEDLVIRHDFKGLKNNIKCDDETLKKALTKLASLKPRPYIQIAKSQELDVIPDLIVQRGNLGFKVELNTDKLPKVFINKKCLKLRRQAKDPKDIRFFKDNFEEAKFIISGLSRRYETLLNLGQFIFKRQENFLLSGKNALIPLTLKECALALGVHESTVSRAISQKYVLTPLGTFPLKSFFAVKIKNIGGKTDEKEKSGTAVLALIENLIKNEDKRKPLSDSKIVMLLEKEGISIARRTVAKYREKLRIAPASERKSIF</sequence>
<evidence type="ECO:0000313" key="14">
    <source>
        <dbReference type="Proteomes" id="UP000018458"/>
    </source>
</evidence>
<evidence type="ECO:0000256" key="2">
    <source>
        <dbReference type="ARBA" id="ARBA00019942"/>
    </source>
</evidence>
<comment type="function">
    <text evidence="10">Sigma factors are initiation factors that promote the attachment of RNA polymerase to specific initiation sites and are then released.</text>
</comment>
<protein>
    <recommendedName>
        <fullName evidence="2 10">RNA polymerase sigma-54 factor</fullName>
    </recommendedName>
</protein>
<comment type="caution">
    <text evidence="13">The sequence shown here is derived from an EMBL/GenBank/DDBJ whole genome shotgun (WGS) entry which is preliminary data.</text>
</comment>
<keyword evidence="7 10" id="KW-0731">Sigma factor</keyword>
<comment type="similarity">
    <text evidence="1 10">Belongs to the sigma-54 factor family.</text>
</comment>
<keyword evidence="6 10" id="KW-0805">Transcription regulation</keyword>
<proteinExistence type="inferred from homology"/>
<dbReference type="PANTHER" id="PTHR32248">
    <property type="entry name" value="RNA POLYMERASE SIGMA-54 FACTOR"/>
    <property type="match status" value="1"/>
</dbReference>
<feature type="domain" description="RNA polymerase sigma factor 54 core-binding" evidence="12">
    <location>
        <begin position="119"/>
        <end position="301"/>
    </location>
</feature>
<dbReference type="GO" id="GO:0000428">
    <property type="term" value="C:DNA-directed RNA polymerase complex"/>
    <property type="evidence" value="ECO:0007669"/>
    <property type="project" value="UniProtKB-KW"/>
</dbReference>
<dbReference type="InterPro" id="IPR038709">
    <property type="entry name" value="RpoN_core-bd_sf"/>
</dbReference>
<feature type="domain" description="RNA polymerase sigma factor 54 DNA-binding" evidence="11">
    <location>
        <begin position="318"/>
        <end position="478"/>
    </location>
</feature>
<keyword evidence="5 10" id="KW-0548">Nucleotidyltransferase</keyword>
<dbReference type="PRINTS" id="PR00045">
    <property type="entry name" value="SIGMA54FCT"/>
</dbReference>
<dbReference type="PANTHER" id="PTHR32248:SF4">
    <property type="entry name" value="RNA POLYMERASE SIGMA-54 FACTOR"/>
    <property type="match status" value="1"/>
</dbReference>
<evidence type="ECO:0000256" key="7">
    <source>
        <dbReference type="ARBA" id="ARBA00023082"/>
    </source>
</evidence>
<dbReference type="PIRSF" id="PIRSF000774">
    <property type="entry name" value="RpoN"/>
    <property type="match status" value="1"/>
</dbReference>
<dbReference type="Pfam" id="PF00309">
    <property type="entry name" value="Sigma54_AID"/>
    <property type="match status" value="1"/>
</dbReference>
<dbReference type="GO" id="GO:0003677">
    <property type="term" value="F:DNA binding"/>
    <property type="evidence" value="ECO:0007669"/>
    <property type="project" value="UniProtKB-KW"/>
</dbReference>
<dbReference type="Gene3D" id="1.10.10.60">
    <property type="entry name" value="Homeodomain-like"/>
    <property type="match status" value="1"/>
</dbReference>
<dbReference type="GO" id="GO:0001216">
    <property type="term" value="F:DNA-binding transcription activator activity"/>
    <property type="evidence" value="ECO:0007669"/>
    <property type="project" value="InterPro"/>
</dbReference>
<dbReference type="EMBL" id="AEVO01000052">
    <property type="protein sequence ID" value="EFY07081.1"/>
    <property type="molecule type" value="Genomic_DNA"/>
</dbReference>
<dbReference type="Pfam" id="PF04552">
    <property type="entry name" value="Sigma54_DBD"/>
    <property type="match status" value="1"/>
</dbReference>
<dbReference type="GO" id="GO:0006352">
    <property type="term" value="P:DNA-templated transcription initiation"/>
    <property type="evidence" value="ECO:0007669"/>
    <property type="project" value="InterPro"/>
</dbReference>
<keyword evidence="9 10" id="KW-0804">Transcription</keyword>
<dbReference type="NCBIfam" id="TIGR02395">
    <property type="entry name" value="rpoN_sigma"/>
    <property type="match status" value="1"/>
</dbReference>
<reference evidence="13 14" key="1">
    <citation type="submission" date="2011-01" db="EMBL/GenBank/DDBJ databases">
        <authorList>
            <person name="Weinstock G."/>
            <person name="Sodergren E."/>
            <person name="Clifton S."/>
            <person name="Fulton L."/>
            <person name="Fulton B."/>
            <person name="Courtney L."/>
            <person name="Fronick C."/>
            <person name="Harrison M."/>
            <person name="Strong C."/>
            <person name="Farmer C."/>
            <person name="Delahaunty K."/>
            <person name="Markovic C."/>
            <person name="Hall O."/>
            <person name="Minx P."/>
            <person name="Tomlinson C."/>
            <person name="Mitreva M."/>
            <person name="Hou S."/>
            <person name="Chen J."/>
            <person name="Wollam A."/>
            <person name="Pepin K.H."/>
            <person name="Johnson M."/>
            <person name="Bhonagiri V."/>
            <person name="Zhang X."/>
            <person name="Suruliraj S."/>
            <person name="Warren W."/>
            <person name="Chinwalla A."/>
            <person name="Mardis E.R."/>
            <person name="Wilson R.K."/>
        </authorList>
    </citation>
    <scope>NUCLEOTIDE SEQUENCE [LARGE SCALE GENOMIC DNA]</scope>
    <source>
        <strain evidence="14">DSM 22608 / JCM 16073 / KCTC 15190 / YIT 12066</strain>
    </source>
</reference>
<evidence type="ECO:0000256" key="9">
    <source>
        <dbReference type="ARBA" id="ARBA00023163"/>
    </source>
</evidence>
<dbReference type="Pfam" id="PF04963">
    <property type="entry name" value="Sigma54_CBD"/>
    <property type="match status" value="1"/>
</dbReference>
<dbReference type="OrthoDB" id="9814402at2"/>
<evidence type="ECO:0000313" key="13">
    <source>
        <dbReference type="EMBL" id="EFY07081.1"/>
    </source>
</evidence>
<keyword evidence="4 10" id="KW-0808">Transferase</keyword>
<keyword evidence="8 10" id="KW-0238">DNA-binding</keyword>
<dbReference type="GO" id="GO:0016987">
    <property type="term" value="F:sigma factor activity"/>
    <property type="evidence" value="ECO:0007669"/>
    <property type="project" value="UniProtKB-KW"/>
</dbReference>
<evidence type="ECO:0000256" key="4">
    <source>
        <dbReference type="ARBA" id="ARBA00022679"/>
    </source>
</evidence>
<evidence type="ECO:0000256" key="6">
    <source>
        <dbReference type="ARBA" id="ARBA00023015"/>
    </source>
</evidence>
<organism evidence="13 14">
    <name type="scientific">Succinatimonas hippei (strain DSM 22608 / JCM 16073 / KCTC 15190 / YIT 12066)</name>
    <dbReference type="NCBI Taxonomy" id="762983"/>
    <lineage>
        <taxon>Bacteria</taxon>
        <taxon>Pseudomonadati</taxon>
        <taxon>Pseudomonadota</taxon>
        <taxon>Gammaproteobacteria</taxon>
        <taxon>Aeromonadales</taxon>
        <taxon>Succinivibrionaceae</taxon>
        <taxon>Succinatimonas</taxon>
    </lineage>
</organism>
<dbReference type="Gene3D" id="1.10.10.1330">
    <property type="entry name" value="RNA polymerase sigma-54 factor, core-binding domain"/>
    <property type="match status" value="1"/>
</dbReference>
<gene>
    <name evidence="13" type="primary">rpoN</name>
    <name evidence="13" type="ORF">HMPREF9444_01121</name>
</gene>
<dbReference type="eggNOG" id="COG1508">
    <property type="taxonomic scope" value="Bacteria"/>
</dbReference>
<dbReference type="InterPro" id="IPR000394">
    <property type="entry name" value="RNA_pol_sigma_54"/>
</dbReference>
<evidence type="ECO:0000256" key="5">
    <source>
        <dbReference type="ARBA" id="ARBA00022695"/>
    </source>
</evidence>
<dbReference type="GO" id="GO:0016779">
    <property type="term" value="F:nucleotidyltransferase activity"/>
    <property type="evidence" value="ECO:0007669"/>
    <property type="project" value="UniProtKB-KW"/>
</dbReference>
<evidence type="ECO:0000256" key="1">
    <source>
        <dbReference type="ARBA" id="ARBA00008798"/>
    </source>
</evidence>
<dbReference type="PROSITE" id="PS00718">
    <property type="entry name" value="SIGMA54_2"/>
    <property type="match status" value="1"/>
</dbReference>
<keyword evidence="14" id="KW-1185">Reference proteome</keyword>
<evidence type="ECO:0000256" key="10">
    <source>
        <dbReference type="PIRNR" id="PIRNR000774"/>
    </source>
</evidence>
<evidence type="ECO:0000259" key="11">
    <source>
        <dbReference type="Pfam" id="PF04552"/>
    </source>
</evidence>
<dbReference type="Proteomes" id="UP000018458">
    <property type="component" value="Unassembled WGS sequence"/>
</dbReference>
<keyword evidence="3 10" id="KW-0240">DNA-directed RNA polymerase</keyword>